<comment type="caution">
    <text evidence="1">The sequence shown here is derived from an EMBL/GenBank/DDBJ whole genome shotgun (WGS) entry which is preliminary data.</text>
</comment>
<keyword evidence="2" id="KW-1185">Reference proteome</keyword>
<evidence type="ECO:0000313" key="1">
    <source>
        <dbReference type="EMBL" id="TSP13390.1"/>
    </source>
</evidence>
<sequence length="103" mass="11138">MRADHPLLRAIHAGVVFFVGWAPESGLANLTTTGNYVTKPQVVITKYGVRIAPDIACTARNPGAGGQWANNLRIRASGGNHPCGRRHMHCGDPSCTSRRIDYI</sequence>
<dbReference type="EMBL" id="VCIZ01000003">
    <property type="protein sequence ID" value="TSP13390.1"/>
    <property type="molecule type" value="Genomic_DNA"/>
</dbReference>
<protein>
    <submittedName>
        <fullName evidence="1">Uncharacterized protein</fullName>
    </submittedName>
</protein>
<name>A0ABY3ER24_9BURK</name>
<gene>
    <name evidence="1" type="ORF">FGG12_07015</name>
</gene>
<dbReference type="Proteomes" id="UP000318943">
    <property type="component" value="Unassembled WGS sequence"/>
</dbReference>
<reference evidence="1 2" key="1">
    <citation type="submission" date="2019-05" db="EMBL/GenBank/DDBJ databases">
        <title>Whole genome sequence analysis of Cupriavidus campinensis S14E4C strain.</title>
        <authorList>
            <person name="Abbaszade G."/>
            <person name="Szabo A."/>
            <person name="Toumi M."/>
            <person name="Toth E."/>
        </authorList>
    </citation>
    <scope>NUCLEOTIDE SEQUENCE [LARGE SCALE GENOMIC DNA]</scope>
    <source>
        <strain evidence="1 2">S14E4C</strain>
    </source>
</reference>
<accession>A0ABY3ER24</accession>
<evidence type="ECO:0000313" key="2">
    <source>
        <dbReference type="Proteomes" id="UP000318943"/>
    </source>
</evidence>
<organism evidence="1 2">
    <name type="scientific">Cupriavidus campinensis</name>
    <dbReference type="NCBI Taxonomy" id="151783"/>
    <lineage>
        <taxon>Bacteria</taxon>
        <taxon>Pseudomonadati</taxon>
        <taxon>Pseudomonadota</taxon>
        <taxon>Betaproteobacteria</taxon>
        <taxon>Burkholderiales</taxon>
        <taxon>Burkholderiaceae</taxon>
        <taxon>Cupriavidus</taxon>
    </lineage>
</organism>
<proteinExistence type="predicted"/>